<dbReference type="InterPro" id="IPR000008">
    <property type="entry name" value="C2_dom"/>
</dbReference>
<sequence>MLQQQQAMGFGGFHQSAVGAINLTIVQARLAKNYGMTRMDPFCRIRLGVMVFETPTAYNGSKTPRWNKTIQSQLPPGVTEFYIEIYDERTFQMDEKVAWGMIKIKPEVLEGQTDDEWHALTGKQGDGKEGMVQIIMQYKKGAAPMMMNPMIGGAPVLIQQPPNIYGGGMVYGVPPMVYQQPMVAPQPQMVRPPYAQPPQQTQQTQQQFMQPHIPDSSLGQINEKDLKALKEMCPGLDDEIIKSVYQSSGENLDRAAAQLLEMSAS</sequence>
<feature type="domain" description="C2" evidence="6">
    <location>
        <begin position="1"/>
        <end position="118"/>
    </location>
</feature>
<dbReference type="Gene3D" id="1.10.8.10">
    <property type="entry name" value="DNA helicase RuvA subunit, C-terminal domain"/>
    <property type="match status" value="1"/>
</dbReference>
<dbReference type="GO" id="GO:0006914">
    <property type="term" value="P:autophagy"/>
    <property type="evidence" value="ECO:0007669"/>
    <property type="project" value="UniProtKB-KW"/>
</dbReference>
<dbReference type="PROSITE" id="PS51140">
    <property type="entry name" value="CUE"/>
    <property type="match status" value="1"/>
</dbReference>
<dbReference type="PANTHER" id="PTHR16461:SF5">
    <property type="entry name" value="TOLL-INTERACTING PROTEIN"/>
    <property type="match status" value="1"/>
</dbReference>
<organism evidence="8 9">
    <name type="scientific">Clytia hemisphaerica</name>
    <dbReference type="NCBI Taxonomy" id="252671"/>
    <lineage>
        <taxon>Eukaryota</taxon>
        <taxon>Metazoa</taxon>
        <taxon>Cnidaria</taxon>
        <taxon>Hydrozoa</taxon>
        <taxon>Hydroidolina</taxon>
        <taxon>Leptothecata</taxon>
        <taxon>Obeliida</taxon>
        <taxon>Clytiidae</taxon>
        <taxon>Clytia</taxon>
    </lineage>
</organism>
<dbReference type="InterPro" id="IPR037301">
    <property type="entry name" value="Tollip_C2"/>
</dbReference>
<dbReference type="GO" id="GO:0006511">
    <property type="term" value="P:ubiquitin-dependent protein catabolic process"/>
    <property type="evidence" value="ECO:0007669"/>
    <property type="project" value="TreeGrafter"/>
</dbReference>
<evidence type="ECO:0000256" key="2">
    <source>
        <dbReference type="ARBA" id="ARBA00022588"/>
    </source>
</evidence>
<evidence type="ECO:0000259" key="6">
    <source>
        <dbReference type="PROSITE" id="PS50004"/>
    </source>
</evidence>
<keyword evidence="3" id="KW-0391">Immunity</keyword>
<dbReference type="EnsemblMetazoa" id="CLYHEMT006744.1">
    <property type="protein sequence ID" value="CLYHEMP006744.1"/>
    <property type="gene ID" value="CLYHEMG006744"/>
</dbReference>
<dbReference type="InterPro" id="IPR035892">
    <property type="entry name" value="C2_domain_sf"/>
</dbReference>
<dbReference type="CDD" id="cd04016">
    <property type="entry name" value="C2_Tollip"/>
    <property type="match status" value="1"/>
</dbReference>
<feature type="domain" description="CUE" evidence="7">
    <location>
        <begin position="221"/>
        <end position="264"/>
    </location>
</feature>
<keyword evidence="5" id="KW-0395">Inflammatory response</keyword>
<protein>
    <recommendedName>
        <fullName evidence="10">Toll-interacting protein</fullName>
    </recommendedName>
</protein>
<reference evidence="8" key="1">
    <citation type="submission" date="2021-01" db="UniProtKB">
        <authorList>
            <consortium name="EnsemblMetazoa"/>
        </authorList>
    </citation>
    <scope>IDENTIFICATION</scope>
</reference>
<dbReference type="Pfam" id="PF02845">
    <property type="entry name" value="CUE"/>
    <property type="match status" value="1"/>
</dbReference>
<dbReference type="Pfam" id="PF00168">
    <property type="entry name" value="C2"/>
    <property type="match status" value="1"/>
</dbReference>
<dbReference type="AlphaFoldDB" id="A0A7M5WK70"/>
<comment type="similarity">
    <text evidence="1">Belongs to the tollip family.</text>
</comment>
<evidence type="ECO:0000256" key="5">
    <source>
        <dbReference type="ARBA" id="ARBA00023198"/>
    </source>
</evidence>
<dbReference type="PROSITE" id="PS50004">
    <property type="entry name" value="C2"/>
    <property type="match status" value="1"/>
</dbReference>
<dbReference type="OrthoDB" id="9942608at2759"/>
<dbReference type="SUPFAM" id="SSF46934">
    <property type="entry name" value="UBA-like"/>
    <property type="match status" value="1"/>
</dbReference>
<evidence type="ECO:0000259" key="7">
    <source>
        <dbReference type="PROSITE" id="PS51140"/>
    </source>
</evidence>
<dbReference type="Gene3D" id="2.60.40.150">
    <property type="entry name" value="C2 domain"/>
    <property type="match status" value="1"/>
</dbReference>
<proteinExistence type="inferred from homology"/>
<dbReference type="GO" id="GO:0005737">
    <property type="term" value="C:cytoplasm"/>
    <property type="evidence" value="ECO:0007669"/>
    <property type="project" value="TreeGrafter"/>
</dbReference>
<accession>A0A7M5WK70</accession>
<keyword evidence="2" id="KW-0399">Innate immunity</keyword>
<dbReference type="SUPFAM" id="SSF49562">
    <property type="entry name" value="C2 domain (Calcium/lipid-binding domain, CaLB)"/>
    <property type="match status" value="1"/>
</dbReference>
<evidence type="ECO:0000313" key="8">
    <source>
        <dbReference type="EnsemblMetazoa" id="CLYHEMP006744.1"/>
    </source>
</evidence>
<name>A0A7M5WK70_9CNID</name>
<keyword evidence="4" id="KW-0072">Autophagy</keyword>
<evidence type="ECO:0000256" key="4">
    <source>
        <dbReference type="ARBA" id="ARBA00023006"/>
    </source>
</evidence>
<evidence type="ECO:0000313" key="9">
    <source>
        <dbReference type="Proteomes" id="UP000594262"/>
    </source>
</evidence>
<evidence type="ECO:0000256" key="1">
    <source>
        <dbReference type="ARBA" id="ARBA00009278"/>
    </source>
</evidence>
<dbReference type="InterPro" id="IPR003892">
    <property type="entry name" value="CUE"/>
</dbReference>
<dbReference type="GO" id="GO:0045087">
    <property type="term" value="P:innate immune response"/>
    <property type="evidence" value="ECO:0007669"/>
    <property type="project" value="UniProtKB-KW"/>
</dbReference>
<evidence type="ECO:0008006" key="10">
    <source>
        <dbReference type="Google" id="ProtNLM"/>
    </source>
</evidence>
<dbReference type="PANTHER" id="PTHR16461">
    <property type="entry name" value="TOLL-INTERACTING PROTEIN"/>
    <property type="match status" value="1"/>
</dbReference>
<dbReference type="SMART" id="SM00546">
    <property type="entry name" value="CUE"/>
    <property type="match status" value="1"/>
</dbReference>
<dbReference type="GO" id="GO:0031624">
    <property type="term" value="F:ubiquitin conjugating enzyme binding"/>
    <property type="evidence" value="ECO:0007669"/>
    <property type="project" value="TreeGrafter"/>
</dbReference>
<dbReference type="GO" id="GO:0043130">
    <property type="term" value="F:ubiquitin binding"/>
    <property type="evidence" value="ECO:0007669"/>
    <property type="project" value="InterPro"/>
</dbReference>
<dbReference type="InterPro" id="IPR009060">
    <property type="entry name" value="UBA-like_sf"/>
</dbReference>
<keyword evidence="9" id="KW-1185">Reference proteome</keyword>
<evidence type="ECO:0000256" key="3">
    <source>
        <dbReference type="ARBA" id="ARBA00022859"/>
    </source>
</evidence>
<dbReference type="Proteomes" id="UP000594262">
    <property type="component" value="Unplaced"/>
</dbReference>